<dbReference type="PANTHER" id="PTHR10917">
    <property type="entry name" value="DNA-DIRECTED RNA POLYMERASES I, II, AND III SUBUNIT RPABC3"/>
    <property type="match status" value="1"/>
</dbReference>
<dbReference type="FunFam" id="2.40.50.140:FF:000191">
    <property type="entry name" value="DNA-directed RNA polymerases I, II, and III subunit RPABC3"/>
    <property type="match status" value="1"/>
</dbReference>
<keyword evidence="5" id="KW-0804">Transcription</keyword>
<comment type="function">
    <text evidence="4">DNA-dependent RNA polymerase catalyzes the transcription of DNA into RNA using the four ribonucleoside triphosphates as substrates. Common component of RNA polymerases I, II and III which synthesize ribosomal RNA precursors, mRNA precursors and many functional non-coding RNAs, and small RNAs, such as 5S rRNA and tRNAs, respectively.</text>
</comment>
<protein>
    <recommendedName>
        <fullName evidence="4">DNA-directed RNA polymerases I, II, and III subunit RPABC3</fullName>
    </recommendedName>
</protein>
<dbReference type="GO" id="GO:0006351">
    <property type="term" value="P:DNA-templated transcription"/>
    <property type="evidence" value="ECO:0007669"/>
    <property type="project" value="UniProtKB-UniRule"/>
</dbReference>
<dbReference type="GO" id="GO:0005666">
    <property type="term" value="C:RNA polymerase III complex"/>
    <property type="evidence" value="ECO:0007669"/>
    <property type="project" value="TreeGrafter"/>
</dbReference>
<dbReference type="GO" id="GO:0005736">
    <property type="term" value="C:RNA polymerase I complex"/>
    <property type="evidence" value="ECO:0007669"/>
    <property type="project" value="TreeGrafter"/>
</dbReference>
<evidence type="ECO:0000256" key="3">
    <source>
        <dbReference type="ARBA" id="ARBA00023242"/>
    </source>
</evidence>
<dbReference type="SUPFAM" id="SSF50249">
    <property type="entry name" value="Nucleic acid-binding proteins"/>
    <property type="match status" value="1"/>
</dbReference>
<dbReference type="GO" id="GO:0003899">
    <property type="term" value="F:DNA-directed RNA polymerase activity"/>
    <property type="evidence" value="ECO:0007669"/>
    <property type="project" value="UniProtKB-UniRule"/>
</dbReference>
<accession>A0AAV9HSI3</accession>
<sequence length="151" mass="16871">MSGSDAQLFEENFVITRLSDPKYDRVDRIYASSEPDKSIDISLDINKELFPCKIGDELTVALATSLSLDGSKDDERGWRDVAKAGSSDATLADDFDYVCYGKVYKFEDAEDGQTIKAYVSFGGLLMSLAGSYKKLTPLRVDNVYLLVRKRR</sequence>
<reference evidence="5" key="2">
    <citation type="submission" date="2023-06" db="EMBL/GenBank/DDBJ databases">
        <authorList>
            <consortium name="Lawrence Berkeley National Laboratory"/>
            <person name="Mondo S.J."/>
            <person name="Hensen N."/>
            <person name="Bonometti L."/>
            <person name="Westerberg I."/>
            <person name="Brannstrom I.O."/>
            <person name="Guillou S."/>
            <person name="Cros-Aarteil S."/>
            <person name="Calhoun S."/>
            <person name="Haridas S."/>
            <person name="Kuo A."/>
            <person name="Pangilinan J."/>
            <person name="Riley R."/>
            <person name="Labutti K."/>
            <person name="Andreopoulos B."/>
            <person name="Lipzen A."/>
            <person name="Chen C."/>
            <person name="Yanf M."/>
            <person name="Daum C."/>
            <person name="Ng V."/>
            <person name="Clum A."/>
            <person name="Steindorff A."/>
            <person name="Ohm R."/>
            <person name="Martin F."/>
            <person name="Silar P."/>
            <person name="Natvig D."/>
            <person name="Lalanne C."/>
            <person name="Gautier V."/>
            <person name="Ament-Velasquez S.L."/>
            <person name="Kruys A."/>
            <person name="Hutchinson M.I."/>
            <person name="Powell A.J."/>
            <person name="Barry K."/>
            <person name="Miller A.N."/>
            <person name="Grigoriev I.V."/>
            <person name="Debuchy R."/>
            <person name="Gladieux P."/>
            <person name="Thoren M.H."/>
            <person name="Johannesson H."/>
        </authorList>
    </citation>
    <scope>NUCLEOTIDE SEQUENCE</scope>
    <source>
        <strain evidence="5">PSN324</strain>
    </source>
</reference>
<keyword evidence="5" id="KW-0240">DNA-directed RNA polymerase</keyword>
<dbReference type="InterPro" id="IPR012340">
    <property type="entry name" value="NA-bd_OB-fold"/>
</dbReference>
<dbReference type="Pfam" id="PF03870">
    <property type="entry name" value="RNA_pol_Rpb8"/>
    <property type="match status" value="1"/>
</dbReference>
<dbReference type="PIRSF" id="PIRSF000779">
    <property type="entry name" value="RNA_pol_Rpb8"/>
    <property type="match status" value="1"/>
</dbReference>
<dbReference type="InterPro" id="IPR005570">
    <property type="entry name" value="RPABC3"/>
</dbReference>
<evidence type="ECO:0000256" key="4">
    <source>
        <dbReference type="PIRNR" id="PIRNR000779"/>
    </source>
</evidence>
<name>A0AAV9HSI3_9PEZI</name>
<comment type="caution">
    <text evidence="5">The sequence shown here is derived from an EMBL/GenBank/DDBJ whole genome shotgun (WGS) entry which is preliminary data.</text>
</comment>
<keyword evidence="3 4" id="KW-0539">Nucleus</keyword>
<dbReference type="Proteomes" id="UP001321749">
    <property type="component" value="Unassembled WGS sequence"/>
</dbReference>
<dbReference type="SMART" id="SM00658">
    <property type="entry name" value="RPOL8c"/>
    <property type="match status" value="1"/>
</dbReference>
<evidence type="ECO:0000256" key="1">
    <source>
        <dbReference type="ARBA" id="ARBA00004123"/>
    </source>
</evidence>
<evidence type="ECO:0000256" key="2">
    <source>
        <dbReference type="ARBA" id="ARBA00008912"/>
    </source>
</evidence>
<comment type="similarity">
    <text evidence="2 4">Belongs to the eukaryotic RPB8 RNA polymerase subunit family.</text>
</comment>
<proteinExistence type="inferred from homology"/>
<dbReference type="GO" id="GO:0005665">
    <property type="term" value="C:RNA polymerase II, core complex"/>
    <property type="evidence" value="ECO:0007669"/>
    <property type="project" value="UniProtKB-UniRule"/>
</dbReference>
<evidence type="ECO:0000313" key="6">
    <source>
        <dbReference type="Proteomes" id="UP001321749"/>
    </source>
</evidence>
<dbReference type="AlphaFoldDB" id="A0AAV9HSI3"/>
<comment type="subcellular location">
    <subcellularLocation>
        <location evidence="1">Nucleus</location>
    </subcellularLocation>
</comment>
<dbReference type="Gene3D" id="2.40.50.140">
    <property type="entry name" value="Nucleic acid-binding proteins"/>
    <property type="match status" value="1"/>
</dbReference>
<dbReference type="EMBL" id="MU864967">
    <property type="protein sequence ID" value="KAK4462789.1"/>
    <property type="molecule type" value="Genomic_DNA"/>
</dbReference>
<reference evidence="5" key="1">
    <citation type="journal article" date="2023" name="Mol. Phylogenet. Evol.">
        <title>Genome-scale phylogeny and comparative genomics of the fungal order Sordariales.</title>
        <authorList>
            <person name="Hensen N."/>
            <person name="Bonometti L."/>
            <person name="Westerberg I."/>
            <person name="Brannstrom I.O."/>
            <person name="Guillou S."/>
            <person name="Cros-Aarteil S."/>
            <person name="Calhoun S."/>
            <person name="Haridas S."/>
            <person name="Kuo A."/>
            <person name="Mondo S."/>
            <person name="Pangilinan J."/>
            <person name="Riley R."/>
            <person name="LaButti K."/>
            <person name="Andreopoulos B."/>
            <person name="Lipzen A."/>
            <person name="Chen C."/>
            <person name="Yan M."/>
            <person name="Daum C."/>
            <person name="Ng V."/>
            <person name="Clum A."/>
            <person name="Steindorff A."/>
            <person name="Ohm R.A."/>
            <person name="Martin F."/>
            <person name="Silar P."/>
            <person name="Natvig D.O."/>
            <person name="Lalanne C."/>
            <person name="Gautier V."/>
            <person name="Ament-Velasquez S.L."/>
            <person name="Kruys A."/>
            <person name="Hutchinson M.I."/>
            <person name="Powell A.J."/>
            <person name="Barry K."/>
            <person name="Miller A.N."/>
            <person name="Grigoriev I.V."/>
            <person name="Debuchy R."/>
            <person name="Gladieux P."/>
            <person name="Hiltunen Thoren M."/>
            <person name="Johannesson H."/>
        </authorList>
    </citation>
    <scope>NUCLEOTIDE SEQUENCE</scope>
    <source>
        <strain evidence="5">PSN324</strain>
    </source>
</reference>
<dbReference type="PANTHER" id="PTHR10917:SF0">
    <property type="entry name" value="DNA-DIRECTED RNA POLYMERASES I, II, AND III SUBUNIT RPABC3"/>
    <property type="match status" value="1"/>
</dbReference>
<gene>
    <name evidence="5" type="ORF">QBC42DRAFT_200412</name>
</gene>
<organism evidence="5 6">
    <name type="scientific">Cladorrhinum samala</name>
    <dbReference type="NCBI Taxonomy" id="585594"/>
    <lineage>
        <taxon>Eukaryota</taxon>
        <taxon>Fungi</taxon>
        <taxon>Dikarya</taxon>
        <taxon>Ascomycota</taxon>
        <taxon>Pezizomycotina</taxon>
        <taxon>Sordariomycetes</taxon>
        <taxon>Sordariomycetidae</taxon>
        <taxon>Sordariales</taxon>
        <taxon>Podosporaceae</taxon>
        <taxon>Cladorrhinum</taxon>
    </lineage>
</organism>
<evidence type="ECO:0000313" key="5">
    <source>
        <dbReference type="EMBL" id="KAK4462789.1"/>
    </source>
</evidence>
<keyword evidence="6" id="KW-1185">Reference proteome</keyword>